<keyword evidence="1" id="KW-1133">Transmembrane helix</keyword>
<name>A0A6I6G2T2_9BACT</name>
<dbReference type="Pfam" id="PF13807">
    <property type="entry name" value="GNVR"/>
    <property type="match status" value="1"/>
</dbReference>
<keyword evidence="4" id="KW-1185">Reference proteome</keyword>
<dbReference type="AlphaFoldDB" id="A0A6I6G2T2"/>
<dbReference type="InterPro" id="IPR050445">
    <property type="entry name" value="Bact_polysacc_biosynth/exp"/>
</dbReference>
<dbReference type="SUPFAM" id="SSF52540">
    <property type="entry name" value="P-loop containing nucleoside triphosphate hydrolases"/>
    <property type="match status" value="1"/>
</dbReference>
<feature type="domain" description="Tyrosine-protein kinase G-rich" evidence="2">
    <location>
        <begin position="234"/>
        <end position="304"/>
    </location>
</feature>
<proteinExistence type="predicted"/>
<gene>
    <name evidence="3" type="ORF">GLV81_01480</name>
</gene>
<dbReference type="Proteomes" id="UP000426027">
    <property type="component" value="Chromosome"/>
</dbReference>
<dbReference type="KEGG" id="fls:GLV81_01480"/>
<evidence type="ECO:0000259" key="2">
    <source>
        <dbReference type="Pfam" id="PF13807"/>
    </source>
</evidence>
<reference evidence="3 4" key="1">
    <citation type="submission" date="2019-11" db="EMBL/GenBank/DDBJ databases">
        <authorList>
            <person name="Im W.T."/>
        </authorList>
    </citation>
    <scope>NUCLEOTIDE SEQUENCE [LARGE SCALE GENOMIC DNA]</scope>
    <source>
        <strain evidence="3 4">SB-02</strain>
    </source>
</reference>
<feature type="transmembrane region" description="Helical" evidence="1">
    <location>
        <begin position="286"/>
        <end position="309"/>
    </location>
</feature>
<organism evidence="3 4">
    <name type="scientific">Phnomibacter ginsenosidimutans</name>
    <dbReference type="NCBI Taxonomy" id="2676868"/>
    <lineage>
        <taxon>Bacteria</taxon>
        <taxon>Pseudomonadati</taxon>
        <taxon>Bacteroidota</taxon>
        <taxon>Chitinophagia</taxon>
        <taxon>Chitinophagales</taxon>
        <taxon>Chitinophagaceae</taxon>
        <taxon>Phnomibacter</taxon>
    </lineage>
</organism>
<evidence type="ECO:0000313" key="3">
    <source>
        <dbReference type="EMBL" id="QGW26946.1"/>
    </source>
</evidence>
<sequence>MLADKIIADLDVMSVDKEVPVLRISYKSPVAEKAAEVVNALSAAYITDYVSEKFKSADTTVDFLAKQLNSMSDRLSASEANIESYRNQNNIINIRQETETDLRKISDLKKQQASLQMNLLAMRDLNKYISSGKQNFEELAPNFEAFTDLLSTELVKKMKELQREKRDLLLKYTPDNDKVKVVDDKMQDISKYLQESIKNTEKNLQVKYDDLSQTISKAEEAFIGLPGKERTMTILERNFSLNEQIYRFLHEKRTEAEIARAATMSFHRIIAEGEVPTKPVSPNATLLKVLAGFLGFLFGVAGVYFIHLLKGRINESKVIHKNSETPLMAEVPYAKNEADKMRYFMRWATELDLKGIADAGSVISISSFAAKEGKGFNSTGVTMALQQLGKSCVLIDAGASNVRIQGVSVIGPSQFPPQWQVRPVWMAFLETLKQQYEVVIIRNLPVLEQPVSMMLMATANTNLFVLDSRKTKQSMVMQADLLKEELSLPGMYFVLNRAGYTPSIFAPIANWWRSKKNRSNKQSALA</sequence>
<protein>
    <recommendedName>
        <fullName evidence="2">Tyrosine-protein kinase G-rich domain-containing protein</fullName>
    </recommendedName>
</protein>
<dbReference type="EMBL" id="CP046566">
    <property type="protein sequence ID" value="QGW26946.1"/>
    <property type="molecule type" value="Genomic_DNA"/>
</dbReference>
<evidence type="ECO:0000313" key="4">
    <source>
        <dbReference type="Proteomes" id="UP000426027"/>
    </source>
</evidence>
<accession>A0A6I6G2T2</accession>
<keyword evidence="1" id="KW-0472">Membrane</keyword>
<dbReference type="InterPro" id="IPR027417">
    <property type="entry name" value="P-loop_NTPase"/>
</dbReference>
<dbReference type="PANTHER" id="PTHR32309:SF31">
    <property type="entry name" value="CAPSULAR EXOPOLYSACCHARIDE FAMILY"/>
    <property type="match status" value="1"/>
</dbReference>
<dbReference type="RefSeq" id="WP_157476203.1">
    <property type="nucleotide sequence ID" value="NZ_CP046566.1"/>
</dbReference>
<evidence type="ECO:0000256" key="1">
    <source>
        <dbReference type="SAM" id="Phobius"/>
    </source>
</evidence>
<dbReference type="InterPro" id="IPR032807">
    <property type="entry name" value="GNVR"/>
</dbReference>
<keyword evidence="1" id="KW-0812">Transmembrane</keyword>
<dbReference type="PANTHER" id="PTHR32309">
    <property type="entry name" value="TYROSINE-PROTEIN KINASE"/>
    <property type="match status" value="1"/>
</dbReference>